<protein>
    <submittedName>
        <fullName evidence="1">Uncharacterized protein</fullName>
    </submittedName>
</protein>
<organism evidence="1 2">
    <name type="scientific">Moorella mulderi DSM 14980</name>
    <dbReference type="NCBI Taxonomy" id="1122241"/>
    <lineage>
        <taxon>Bacteria</taxon>
        <taxon>Bacillati</taxon>
        <taxon>Bacillota</taxon>
        <taxon>Clostridia</taxon>
        <taxon>Neomoorellales</taxon>
        <taxon>Neomoorellaceae</taxon>
        <taxon>Neomoorella</taxon>
    </lineage>
</organism>
<comment type="caution">
    <text evidence="1">The sequence shown here is derived from an EMBL/GenBank/DDBJ whole genome shotgun (WGS) entry which is preliminary data.</text>
</comment>
<gene>
    <name evidence="1" type="ORF">MOMUL_13110</name>
</gene>
<proteinExistence type="predicted"/>
<dbReference type="PATRIC" id="fig|1122241.3.peg.1378"/>
<dbReference type="RefSeq" id="WP_269085191.1">
    <property type="nucleotide sequence ID" value="NZ_LTBC01000003.1"/>
</dbReference>
<evidence type="ECO:0000313" key="1">
    <source>
        <dbReference type="EMBL" id="KYH32709.1"/>
    </source>
</evidence>
<evidence type="ECO:0000313" key="2">
    <source>
        <dbReference type="Proteomes" id="UP000075670"/>
    </source>
</evidence>
<dbReference type="AlphaFoldDB" id="A0A151AYH5"/>
<reference evidence="1 2" key="1">
    <citation type="submission" date="2016-02" db="EMBL/GenBank/DDBJ databases">
        <title>Genome sequence of Moorella mulderi DSM 14980.</title>
        <authorList>
            <person name="Poehlein A."/>
            <person name="Daniel R."/>
        </authorList>
    </citation>
    <scope>NUCLEOTIDE SEQUENCE [LARGE SCALE GENOMIC DNA]</scope>
    <source>
        <strain evidence="1 2">DSM 14980</strain>
    </source>
</reference>
<dbReference type="EMBL" id="LTBC01000003">
    <property type="protein sequence ID" value="KYH32709.1"/>
    <property type="molecule type" value="Genomic_DNA"/>
</dbReference>
<dbReference type="Proteomes" id="UP000075670">
    <property type="component" value="Unassembled WGS sequence"/>
</dbReference>
<name>A0A151AYH5_9FIRM</name>
<accession>A0A151AYH5</accession>
<keyword evidence="2" id="KW-1185">Reference proteome</keyword>
<sequence>MKKWQVVLFLAGWLVLGFLVTAVNNLGAHGEHGPTATATETAH</sequence>